<comment type="similarity">
    <text evidence="1">Belongs to the GroES chaperonin family.</text>
</comment>
<accession>A0A3B1C6T1</accession>
<dbReference type="PANTHER" id="PTHR10772:SF63">
    <property type="entry name" value="20 KDA CHAPERONIN, CHLOROPLASTIC"/>
    <property type="match status" value="1"/>
</dbReference>
<dbReference type="InterPro" id="IPR011032">
    <property type="entry name" value="GroES-like_sf"/>
</dbReference>
<gene>
    <name evidence="3" type="ORF">MNBD_NITROSPINAE04-2172</name>
</gene>
<dbReference type="SUPFAM" id="SSF50129">
    <property type="entry name" value="GroES-like"/>
    <property type="match status" value="1"/>
</dbReference>
<dbReference type="HAMAP" id="MF_00580">
    <property type="entry name" value="CH10"/>
    <property type="match status" value="1"/>
</dbReference>
<dbReference type="GO" id="GO:0046872">
    <property type="term" value="F:metal ion binding"/>
    <property type="evidence" value="ECO:0007669"/>
    <property type="project" value="TreeGrafter"/>
</dbReference>
<dbReference type="EMBL" id="UOGA01000159">
    <property type="protein sequence ID" value="VAX19578.1"/>
    <property type="molecule type" value="Genomic_DNA"/>
</dbReference>
<dbReference type="InterPro" id="IPR018369">
    <property type="entry name" value="Chaprnonin_Cpn10_CS"/>
</dbReference>
<dbReference type="GO" id="GO:0051082">
    <property type="term" value="F:unfolded protein binding"/>
    <property type="evidence" value="ECO:0007669"/>
    <property type="project" value="TreeGrafter"/>
</dbReference>
<keyword evidence="2" id="KW-0143">Chaperone</keyword>
<dbReference type="PANTHER" id="PTHR10772">
    <property type="entry name" value="10 KDA HEAT SHOCK PROTEIN"/>
    <property type="match status" value="1"/>
</dbReference>
<dbReference type="GO" id="GO:0044183">
    <property type="term" value="F:protein folding chaperone"/>
    <property type="evidence" value="ECO:0007669"/>
    <property type="project" value="InterPro"/>
</dbReference>
<dbReference type="NCBIfam" id="NF001531">
    <property type="entry name" value="PRK00364.2-2"/>
    <property type="match status" value="1"/>
</dbReference>
<dbReference type="AlphaFoldDB" id="A0A3B1C6T1"/>
<dbReference type="InterPro" id="IPR020818">
    <property type="entry name" value="Chaperonin_GroES"/>
</dbReference>
<evidence type="ECO:0000256" key="2">
    <source>
        <dbReference type="ARBA" id="ARBA00023186"/>
    </source>
</evidence>
<organism evidence="3">
    <name type="scientific">hydrothermal vent metagenome</name>
    <dbReference type="NCBI Taxonomy" id="652676"/>
    <lineage>
        <taxon>unclassified sequences</taxon>
        <taxon>metagenomes</taxon>
        <taxon>ecological metagenomes</taxon>
    </lineage>
</organism>
<dbReference type="PROSITE" id="PS00681">
    <property type="entry name" value="CHAPERONINS_CPN10"/>
    <property type="match status" value="1"/>
</dbReference>
<dbReference type="SMART" id="SM00883">
    <property type="entry name" value="Cpn10"/>
    <property type="match status" value="1"/>
</dbReference>
<keyword evidence="3" id="KW-0346">Stress response</keyword>
<evidence type="ECO:0000313" key="3">
    <source>
        <dbReference type="EMBL" id="VAX19578.1"/>
    </source>
</evidence>
<dbReference type="Pfam" id="PF00166">
    <property type="entry name" value="Cpn10"/>
    <property type="match status" value="1"/>
</dbReference>
<dbReference type="Gene3D" id="2.30.33.40">
    <property type="entry name" value="GroES chaperonin"/>
    <property type="match status" value="1"/>
</dbReference>
<dbReference type="GO" id="GO:0051087">
    <property type="term" value="F:protein-folding chaperone binding"/>
    <property type="evidence" value="ECO:0007669"/>
    <property type="project" value="TreeGrafter"/>
</dbReference>
<reference evidence="3" key="1">
    <citation type="submission" date="2018-06" db="EMBL/GenBank/DDBJ databases">
        <authorList>
            <person name="Zhirakovskaya E."/>
        </authorList>
    </citation>
    <scope>NUCLEOTIDE SEQUENCE</scope>
</reference>
<dbReference type="FunFam" id="2.30.33.40:FF:000001">
    <property type="entry name" value="10 kDa chaperonin"/>
    <property type="match status" value="1"/>
</dbReference>
<sequence>MAMKIQPLHDRVLIKPMEAEQISKSGIIIPDTAKEKPQEGKIVALGTADDFVVKKGDKVIYAKYSGTEIKLDGKDHLLMREEDILGIVK</sequence>
<proteinExistence type="inferred from homology"/>
<dbReference type="PRINTS" id="PR00297">
    <property type="entry name" value="CHAPERONIN10"/>
</dbReference>
<dbReference type="GO" id="GO:0005524">
    <property type="term" value="F:ATP binding"/>
    <property type="evidence" value="ECO:0007669"/>
    <property type="project" value="InterPro"/>
</dbReference>
<name>A0A3B1C6T1_9ZZZZ</name>
<dbReference type="InterPro" id="IPR037124">
    <property type="entry name" value="Chaperonin_GroES_sf"/>
</dbReference>
<evidence type="ECO:0000256" key="1">
    <source>
        <dbReference type="ARBA" id="ARBA00006975"/>
    </source>
</evidence>
<protein>
    <submittedName>
        <fullName evidence="3">Heat shock protein 60 family co-chaperone GroES</fullName>
    </submittedName>
</protein>
<dbReference type="CDD" id="cd00320">
    <property type="entry name" value="cpn10"/>
    <property type="match status" value="1"/>
</dbReference>